<dbReference type="Gene3D" id="2.160.20.120">
    <property type="match status" value="1"/>
</dbReference>
<dbReference type="RefSeq" id="WP_136827153.1">
    <property type="nucleotide sequence ID" value="NZ_SWBP01000005.1"/>
</dbReference>
<proteinExistence type="predicted"/>
<comment type="caution">
    <text evidence="3">The sequence shown here is derived from an EMBL/GenBank/DDBJ whole genome shotgun (WGS) entry which is preliminary data.</text>
</comment>
<protein>
    <submittedName>
        <fullName evidence="3">DUF2807 domain-containing protein</fullName>
    </submittedName>
</protein>
<dbReference type="Proteomes" id="UP000308181">
    <property type="component" value="Unassembled WGS sequence"/>
</dbReference>
<dbReference type="AlphaFoldDB" id="A0A4U1BXM7"/>
<accession>A0A4U1BXM7</accession>
<evidence type="ECO:0000256" key="1">
    <source>
        <dbReference type="SAM" id="SignalP"/>
    </source>
</evidence>
<reference evidence="3 4" key="1">
    <citation type="submission" date="2019-04" db="EMBL/GenBank/DDBJ databases">
        <title>Pedobacter sp. AR-3-17 sp. nov., isolated from Arctic soil.</title>
        <authorList>
            <person name="Dahal R.H."/>
            <person name="Kim D.-U."/>
        </authorList>
    </citation>
    <scope>NUCLEOTIDE SEQUENCE [LARGE SCALE GENOMIC DNA]</scope>
    <source>
        <strain evidence="3 4">AR-3-17</strain>
    </source>
</reference>
<dbReference type="InterPro" id="IPR021255">
    <property type="entry name" value="DUF2807"/>
</dbReference>
<feature type="chain" id="PRO_5020959264" evidence="1">
    <location>
        <begin position="24"/>
        <end position="243"/>
    </location>
</feature>
<dbReference type="OrthoDB" id="794214at2"/>
<dbReference type="Pfam" id="PF10988">
    <property type="entry name" value="DUF2807"/>
    <property type="match status" value="1"/>
</dbReference>
<evidence type="ECO:0000313" key="3">
    <source>
        <dbReference type="EMBL" id="TKB96286.1"/>
    </source>
</evidence>
<keyword evidence="4" id="KW-1185">Reference proteome</keyword>
<dbReference type="PANTHER" id="PTHR39200:SF1">
    <property type="entry name" value="AUTO-TRANSPORTER ADHESIN HEAD GIN DOMAIN-CONTAINING PROTEIN-RELATED"/>
    <property type="match status" value="1"/>
</dbReference>
<sequence>MKFLTFIFSAFAILVLSPSISKAIDNNRPQLIVETEKREVSNFHGIASGGSFNIVVKMGDQESLEIEGDKDDIDRIETVVQNGTLKIRMKRDLKNFNIPFNSQVNIYITAKKLDALAVSGSGNLEVEGELNSASANIQLSGSGSVKAKVETQSVSVILSGSGGLNLSGTTGSSTITISGSGDLNAVDLKSKTSNIKIAGNATATLYVEDYLNASLVGPCSVKYKGGAEVKLTNLVGSGSVTKM</sequence>
<feature type="signal peptide" evidence="1">
    <location>
        <begin position="1"/>
        <end position="23"/>
    </location>
</feature>
<evidence type="ECO:0000313" key="4">
    <source>
        <dbReference type="Proteomes" id="UP000308181"/>
    </source>
</evidence>
<keyword evidence="1" id="KW-0732">Signal</keyword>
<name>A0A4U1BXM7_9SPHI</name>
<dbReference type="PANTHER" id="PTHR39200">
    <property type="entry name" value="HYPOTHETICAL EXPORTED PROTEIN"/>
    <property type="match status" value="1"/>
</dbReference>
<evidence type="ECO:0000259" key="2">
    <source>
        <dbReference type="Pfam" id="PF10988"/>
    </source>
</evidence>
<feature type="domain" description="Putative auto-transporter adhesin head GIN" evidence="2">
    <location>
        <begin position="42"/>
        <end position="226"/>
    </location>
</feature>
<gene>
    <name evidence="3" type="ORF">FA046_13955</name>
</gene>
<dbReference type="EMBL" id="SWBP01000005">
    <property type="protein sequence ID" value="TKB96286.1"/>
    <property type="molecule type" value="Genomic_DNA"/>
</dbReference>
<organism evidence="3 4">
    <name type="scientific">Pedobacter cryophilus</name>
    <dbReference type="NCBI Taxonomy" id="2571271"/>
    <lineage>
        <taxon>Bacteria</taxon>
        <taxon>Pseudomonadati</taxon>
        <taxon>Bacteroidota</taxon>
        <taxon>Sphingobacteriia</taxon>
        <taxon>Sphingobacteriales</taxon>
        <taxon>Sphingobacteriaceae</taxon>
        <taxon>Pedobacter</taxon>
    </lineage>
</organism>